<sequence>MNEQSLHPPSNFQTQEPNVHQEEEVGSSRLRPCRLSVRATNQAGPDTINTPYQWATSTRATVYSLEHLLSQNIISISGKVKCKWIEDLYEIEFSLSDKFNEVVGFIIKERDNMYDRAPQSWTKPVLPTCNHCGKENSLKRVFTKKRIINYLLLLLGKMIGC</sequence>
<dbReference type="EMBL" id="CM007362">
    <property type="protein sequence ID" value="OIW16674.1"/>
    <property type="molecule type" value="Genomic_DNA"/>
</dbReference>
<dbReference type="PANTHER" id="PTHR34272:SF1">
    <property type="entry name" value="EXPRESSED PROTEIN"/>
    <property type="match status" value="1"/>
</dbReference>
<name>A0A1J7HV31_LUPAN</name>
<accession>A0A1J7HV31</accession>
<dbReference type="Pfam" id="PF23324">
    <property type="entry name" value="DUF7086"/>
    <property type="match status" value="1"/>
</dbReference>
<feature type="region of interest" description="Disordered" evidence="1">
    <location>
        <begin position="1"/>
        <end position="31"/>
    </location>
</feature>
<protein>
    <recommendedName>
        <fullName evidence="2">DUF7086 domain-containing protein</fullName>
    </recommendedName>
</protein>
<evidence type="ECO:0000313" key="3">
    <source>
        <dbReference type="EMBL" id="OIW16674.1"/>
    </source>
</evidence>
<evidence type="ECO:0000259" key="2">
    <source>
        <dbReference type="Pfam" id="PF23324"/>
    </source>
</evidence>
<evidence type="ECO:0000313" key="4">
    <source>
        <dbReference type="Proteomes" id="UP000188354"/>
    </source>
</evidence>
<dbReference type="STRING" id="3871.A0A1J7HV31"/>
<evidence type="ECO:0000256" key="1">
    <source>
        <dbReference type="SAM" id="MobiDB-lite"/>
    </source>
</evidence>
<feature type="domain" description="DUF7086" evidence="2">
    <location>
        <begin position="65"/>
        <end position="161"/>
    </location>
</feature>
<reference evidence="3 4" key="1">
    <citation type="journal article" date="2017" name="Plant Biotechnol. J.">
        <title>A comprehensive draft genome sequence for lupin (Lupinus angustifolius), an emerging health food: insights into plant-microbe interactions and legume evolution.</title>
        <authorList>
            <person name="Hane J.K."/>
            <person name="Ming Y."/>
            <person name="Kamphuis L.G."/>
            <person name="Nelson M.N."/>
            <person name="Garg G."/>
            <person name="Atkins C.A."/>
            <person name="Bayer P.E."/>
            <person name="Bravo A."/>
            <person name="Bringans S."/>
            <person name="Cannon S."/>
            <person name="Edwards D."/>
            <person name="Foley R."/>
            <person name="Gao L.L."/>
            <person name="Harrison M.J."/>
            <person name="Huang W."/>
            <person name="Hurgobin B."/>
            <person name="Li S."/>
            <person name="Liu C.W."/>
            <person name="McGrath A."/>
            <person name="Morahan G."/>
            <person name="Murray J."/>
            <person name="Weller J."/>
            <person name="Jian J."/>
            <person name="Singh K.B."/>
        </authorList>
    </citation>
    <scope>NUCLEOTIDE SEQUENCE [LARGE SCALE GENOMIC DNA]</scope>
    <source>
        <strain evidence="4">cv. Tanjil</strain>
        <tissue evidence="3">Whole plant</tissue>
    </source>
</reference>
<organism evidence="3 4">
    <name type="scientific">Lupinus angustifolius</name>
    <name type="common">Narrow-leaved blue lupine</name>
    <dbReference type="NCBI Taxonomy" id="3871"/>
    <lineage>
        <taxon>Eukaryota</taxon>
        <taxon>Viridiplantae</taxon>
        <taxon>Streptophyta</taxon>
        <taxon>Embryophyta</taxon>
        <taxon>Tracheophyta</taxon>
        <taxon>Spermatophyta</taxon>
        <taxon>Magnoliopsida</taxon>
        <taxon>eudicotyledons</taxon>
        <taxon>Gunneridae</taxon>
        <taxon>Pentapetalae</taxon>
        <taxon>rosids</taxon>
        <taxon>fabids</taxon>
        <taxon>Fabales</taxon>
        <taxon>Fabaceae</taxon>
        <taxon>Papilionoideae</taxon>
        <taxon>50 kb inversion clade</taxon>
        <taxon>genistoids sensu lato</taxon>
        <taxon>core genistoids</taxon>
        <taxon>Genisteae</taxon>
        <taxon>Lupinus</taxon>
    </lineage>
</organism>
<gene>
    <name evidence="3" type="ORF">TanjilG_28731</name>
</gene>
<dbReference type="Proteomes" id="UP000188354">
    <property type="component" value="Chromosome LG02"/>
</dbReference>
<dbReference type="AlphaFoldDB" id="A0A1J7HV31"/>
<proteinExistence type="predicted"/>
<dbReference type="InterPro" id="IPR055513">
    <property type="entry name" value="DUF7086"/>
</dbReference>
<dbReference type="Gramene" id="OIW16674">
    <property type="protein sequence ID" value="OIW16674"/>
    <property type="gene ID" value="TanjilG_28731"/>
</dbReference>
<dbReference type="PANTHER" id="PTHR34272">
    <property type="entry name" value="EXPRESSED PROTEIN"/>
    <property type="match status" value="1"/>
</dbReference>
<feature type="compositionally biased region" description="Polar residues" evidence="1">
    <location>
        <begin position="1"/>
        <end position="18"/>
    </location>
</feature>
<keyword evidence="4" id="KW-1185">Reference proteome</keyword>